<dbReference type="InterPro" id="IPR036890">
    <property type="entry name" value="HATPase_C_sf"/>
</dbReference>
<evidence type="ECO:0000259" key="3">
    <source>
        <dbReference type="PROSITE" id="PS51746"/>
    </source>
</evidence>
<name>H6L0Y6_SAPGL</name>
<dbReference type="SUPFAM" id="SSF81606">
    <property type="entry name" value="PP2C-like"/>
    <property type="match status" value="1"/>
</dbReference>
<evidence type="ECO:0000256" key="2">
    <source>
        <dbReference type="SAM" id="Coils"/>
    </source>
</evidence>
<dbReference type="InterPro" id="IPR003594">
    <property type="entry name" value="HATPase_dom"/>
</dbReference>
<protein>
    <submittedName>
        <fullName evidence="4">Serine phosphatase RsbU, regulator of sigma subunit</fullName>
    </submittedName>
</protein>
<keyword evidence="5" id="KW-1185">Reference proteome</keyword>
<reference evidence="4 5" key="1">
    <citation type="journal article" date="2012" name="Stand. Genomic Sci.">
        <title>Complete genome sequencing and analysis of Saprospira grandis str. Lewin, a predatory marine bacterium.</title>
        <authorList>
            <person name="Saw J.H."/>
            <person name="Yuryev A."/>
            <person name="Kanbe M."/>
            <person name="Hou S."/>
            <person name="Young A.G."/>
            <person name="Aizawa S."/>
            <person name="Alam M."/>
        </authorList>
    </citation>
    <scope>NUCLEOTIDE SEQUENCE [LARGE SCALE GENOMIC DNA]</scope>
    <source>
        <strain evidence="4 5">Lewin</strain>
    </source>
</reference>
<feature type="domain" description="PPM-type phosphatase" evidence="3">
    <location>
        <begin position="179"/>
        <end position="394"/>
    </location>
</feature>
<evidence type="ECO:0000256" key="1">
    <source>
        <dbReference type="ARBA" id="ARBA00022801"/>
    </source>
</evidence>
<evidence type="ECO:0000313" key="5">
    <source>
        <dbReference type="Proteomes" id="UP000007519"/>
    </source>
</evidence>
<sequence length="542" mass="61745">MFLHTSHIRIQAIEDIYHFRHKVFSVAELLTVDAITVTTLSNSISSYLRKLPYPQEVEVQLKGDGEKITLSVQVQRSAKEERLLAAFFDEIQPTNNSSELLLIKHFRLREDFEGKFRAASNILDLKTKEELAQELLESSENLRKATLAKARMENELNVARDIQLSMLPLSFPAFPNKDEIEVFAQLIPAREVGGDFYDFYFLDDRHLAIVVGDVSGKGVPAALMMAVCKTLLKSRASTEQSTASILTYVNTEMAKDNPKSMFVTLFMGILDVQTGQFTYSNAGHNPTYIRRADGELERLSKLHGPVLAAMEGLVYRESTIELKTDDLVFAYTDGITEAHNEANELFSDERLQQLLKQYPDEQAQPTVERIVQATQIFKGEREQFDDITAIALSFLGKGQAVATYDKEFCIKNEISEVQRAMIIFEEFAHEHRIPMPVMLKVNIVLDELLSNIIKYGFEDEDRLQLIDIKIELQAGKLLLEISDRGLPFNPFQKTPPDLSKSIEEREIGGLGIHLVRKLMDEHSYKRKIDQNVVLMIKYNIFE</sequence>
<keyword evidence="1" id="KW-0378">Hydrolase</keyword>
<dbReference type="Proteomes" id="UP000007519">
    <property type="component" value="Chromosome"/>
</dbReference>
<dbReference type="Gene3D" id="3.30.565.10">
    <property type="entry name" value="Histidine kinase-like ATPase, C-terminal domain"/>
    <property type="match status" value="1"/>
</dbReference>
<dbReference type="OrthoDB" id="9763484at2"/>
<dbReference type="HOGENOM" id="CLU_502382_0_0_10"/>
<evidence type="ECO:0000313" key="4">
    <source>
        <dbReference type="EMBL" id="AFC25942.1"/>
    </source>
</evidence>
<dbReference type="SUPFAM" id="SSF55874">
    <property type="entry name" value="ATPase domain of HSP90 chaperone/DNA topoisomerase II/histidine kinase"/>
    <property type="match status" value="1"/>
</dbReference>
<dbReference type="Pfam" id="PF13581">
    <property type="entry name" value="HATPase_c_2"/>
    <property type="match status" value="1"/>
</dbReference>
<dbReference type="SMART" id="SM00331">
    <property type="entry name" value="PP2C_SIG"/>
    <property type="match status" value="1"/>
</dbReference>
<dbReference type="eggNOG" id="COG2208">
    <property type="taxonomic scope" value="Bacteria"/>
</dbReference>
<dbReference type="InterPro" id="IPR036457">
    <property type="entry name" value="PPM-type-like_dom_sf"/>
</dbReference>
<dbReference type="InterPro" id="IPR052016">
    <property type="entry name" value="Bact_Sigma-Reg"/>
</dbReference>
<dbReference type="GO" id="GO:0016791">
    <property type="term" value="F:phosphatase activity"/>
    <property type="evidence" value="ECO:0007669"/>
    <property type="project" value="TreeGrafter"/>
</dbReference>
<proteinExistence type="predicted"/>
<dbReference type="RefSeq" id="WP_015693538.1">
    <property type="nucleotide sequence ID" value="NC_016940.1"/>
</dbReference>
<dbReference type="AlphaFoldDB" id="H6L0Y6"/>
<dbReference type="CDD" id="cd16936">
    <property type="entry name" value="HATPase_RsbW-like"/>
    <property type="match status" value="1"/>
</dbReference>
<dbReference type="PANTHER" id="PTHR43156">
    <property type="entry name" value="STAGE II SPORULATION PROTEIN E-RELATED"/>
    <property type="match status" value="1"/>
</dbReference>
<keyword evidence="2" id="KW-0175">Coiled coil</keyword>
<dbReference type="PROSITE" id="PS51746">
    <property type="entry name" value="PPM_2"/>
    <property type="match status" value="1"/>
</dbReference>
<dbReference type="InterPro" id="IPR001932">
    <property type="entry name" value="PPM-type_phosphatase-like_dom"/>
</dbReference>
<dbReference type="PANTHER" id="PTHR43156:SF2">
    <property type="entry name" value="STAGE II SPORULATION PROTEIN E"/>
    <property type="match status" value="1"/>
</dbReference>
<accession>H6L0Y6</accession>
<organism evidence="4 5">
    <name type="scientific">Saprospira grandis (strain Lewin)</name>
    <dbReference type="NCBI Taxonomy" id="984262"/>
    <lineage>
        <taxon>Bacteria</taxon>
        <taxon>Pseudomonadati</taxon>
        <taxon>Bacteroidota</taxon>
        <taxon>Saprospiria</taxon>
        <taxon>Saprospirales</taxon>
        <taxon>Saprospiraceae</taxon>
        <taxon>Saprospira</taxon>
    </lineage>
</organism>
<dbReference type="EMBL" id="CP002831">
    <property type="protein sequence ID" value="AFC25942.1"/>
    <property type="molecule type" value="Genomic_DNA"/>
</dbReference>
<dbReference type="Gene3D" id="3.60.40.10">
    <property type="entry name" value="PPM-type phosphatase domain"/>
    <property type="match status" value="1"/>
</dbReference>
<dbReference type="STRING" id="984262.SGRA_3214"/>
<dbReference type="eggNOG" id="COG2172">
    <property type="taxonomic scope" value="Bacteria"/>
</dbReference>
<feature type="coiled-coil region" evidence="2">
    <location>
        <begin position="125"/>
        <end position="162"/>
    </location>
</feature>
<gene>
    <name evidence="4" type="primary">rsbU</name>
    <name evidence="4" type="ordered locus">SGRA_3214</name>
</gene>
<dbReference type="Pfam" id="PF07228">
    <property type="entry name" value="SpoIIE"/>
    <property type="match status" value="1"/>
</dbReference>
<dbReference type="KEGG" id="sgn:SGRA_3214"/>